<keyword evidence="1" id="KW-0472">Membrane</keyword>
<feature type="transmembrane region" description="Helical" evidence="1">
    <location>
        <begin position="469"/>
        <end position="489"/>
    </location>
</feature>
<feature type="transmembrane region" description="Helical" evidence="1">
    <location>
        <begin position="250"/>
        <end position="269"/>
    </location>
</feature>
<feature type="transmembrane region" description="Helical" evidence="1">
    <location>
        <begin position="401"/>
        <end position="421"/>
    </location>
</feature>
<dbReference type="Proteomes" id="UP001338125">
    <property type="component" value="Unassembled WGS sequence"/>
</dbReference>
<keyword evidence="1" id="KW-0812">Transmembrane</keyword>
<accession>A0ABR0SWD0</accession>
<keyword evidence="1" id="KW-1133">Transmembrane helix</keyword>
<reference evidence="2 3" key="1">
    <citation type="submission" date="2024-01" db="EMBL/GenBank/DDBJ databases">
        <title>Complete genome of Cladobotryum mycophilum ATHUM6906.</title>
        <authorList>
            <person name="Christinaki A.C."/>
            <person name="Myridakis A.I."/>
            <person name="Kouvelis V.N."/>
        </authorList>
    </citation>
    <scope>NUCLEOTIDE SEQUENCE [LARGE SCALE GENOMIC DNA]</scope>
    <source>
        <strain evidence="2 3">ATHUM6906</strain>
    </source>
</reference>
<sequence length="517" mass="59458">MSIVWSCISIIILSTWSILHLDIPAHITVSNRRERICRAVYLMWRKIFWMALKVFSPEFAATGCMRKLLTTKSNSAKLEQWAYYDGVPWTVTHTILVDMGGIALRFAKDDDDFPNSDNGGHRDNSGQNNNIHEEVKEKDISLPDFVKSFYQKQRWMLQWCGKLKWRLSKAHVALAKKKHNNMEKKISETLNGEEKETIYFKNISKDIAALAGTIWILDSRQLAIARELGVIEKLPWIREEEINDKSKADFLVKLLAIIQILWLIVQLIVRRIHRVPFTQLEITTAAFAGSAIIIYAIDFVKPKDITVPFYVDVETVVTYEQFSAIVDAAPFAYMQGKRYYMPTSAVHDHIDYEAGENVLRKDCNSNSKCWCTPCKKCDPRQASGRSHCTKYVMSAREADSWSFLIGFVSATSFGGVHLFAWNAHFPTEVESQLWKIAALMIIFLPCLFIISHLFFIGRKPKTVPPYIRCVLRVFMLLIAICYVPCRLFLLAESFRSLYYLEPRAFKSTWAANIPHVG</sequence>
<evidence type="ECO:0000313" key="2">
    <source>
        <dbReference type="EMBL" id="KAK5996334.1"/>
    </source>
</evidence>
<evidence type="ECO:0000256" key="1">
    <source>
        <dbReference type="SAM" id="Phobius"/>
    </source>
</evidence>
<dbReference type="EMBL" id="JAVFKD010000003">
    <property type="protein sequence ID" value="KAK5996334.1"/>
    <property type="molecule type" value="Genomic_DNA"/>
</dbReference>
<comment type="caution">
    <text evidence="2">The sequence shown here is derived from an EMBL/GenBank/DDBJ whole genome shotgun (WGS) entry which is preliminary data.</text>
</comment>
<proteinExistence type="predicted"/>
<protein>
    <submittedName>
        <fullName evidence="2">Uncharacterized protein</fullName>
    </submittedName>
</protein>
<dbReference type="PANTHER" id="PTHR35043:SF7">
    <property type="entry name" value="TRANSCRIPTION FACTOR DOMAIN-CONTAINING PROTEIN"/>
    <property type="match status" value="1"/>
</dbReference>
<organism evidence="2 3">
    <name type="scientific">Cladobotryum mycophilum</name>
    <dbReference type="NCBI Taxonomy" id="491253"/>
    <lineage>
        <taxon>Eukaryota</taxon>
        <taxon>Fungi</taxon>
        <taxon>Dikarya</taxon>
        <taxon>Ascomycota</taxon>
        <taxon>Pezizomycotina</taxon>
        <taxon>Sordariomycetes</taxon>
        <taxon>Hypocreomycetidae</taxon>
        <taxon>Hypocreales</taxon>
        <taxon>Hypocreaceae</taxon>
        <taxon>Cladobotryum</taxon>
    </lineage>
</organism>
<gene>
    <name evidence="2" type="ORF">PT974_03089</name>
</gene>
<feature type="transmembrane region" description="Helical" evidence="1">
    <location>
        <begin position="433"/>
        <end position="457"/>
    </location>
</feature>
<keyword evidence="3" id="KW-1185">Reference proteome</keyword>
<evidence type="ECO:0000313" key="3">
    <source>
        <dbReference type="Proteomes" id="UP001338125"/>
    </source>
</evidence>
<dbReference type="PANTHER" id="PTHR35043">
    <property type="entry name" value="TRANSCRIPTION FACTOR DOMAIN-CONTAINING PROTEIN"/>
    <property type="match status" value="1"/>
</dbReference>
<name>A0ABR0SWD0_9HYPO</name>